<feature type="non-terminal residue" evidence="1">
    <location>
        <position position="1"/>
    </location>
</feature>
<sequence length="654" mass="71212">RRIVFEEIDLEIGIRQRLQETVHSRIAWALLLQESLKSGISSEAFLRDESFDFQSAALDALRAAEVPILPLLDHEARLAPPPSPVSQILPPSPPQSSASLSSSSVPVPTRTPSRTTRTRGQPALPRAAPKKLLYLCNTVQHPPTLAKLVCPDCARADLPNVQGLLNHCRLRHRREFGSHDECIRACAVLVPPEDEAFVREHGTELPPTRLPSLRTLFEHAVGSAGAPGVDTHFAEDGTSVAPQDTSTHLSRTLGHHADTPALAPFLGRTARRRAITVHGEDEPVDIIGAVEASPQRAWRKHFMHRSVARPTLDAVDIDAHAPAHARSETPTSLPESGARTPIDGGGTRFHITARITVSDRSLWLPPERREPELQDHTHRWMIVVEAPSYSFHASTFITKMTVRSLTQPPPSSLKEPLVVPAYPFVAVATTDRPFLAEVALSFAGTHNADRTVQHWVELDAIKSATPALGDEQVLDIELDRATELLPIAPSVPLSSIWAAASAVNTGAVAQKLDKSRAEPAEPYARLLKTLLPGFPLTAGSRADAKARAASLPYKVVSGPQAFRALVPGRRKAIEMGRARALHAAYTQARSEFSPQEQQAHLPLSVADVFCWFEDEGLFLRPQAAHPLAHRKRTAASRAPQAFCPVCGIVLSAHP</sequence>
<dbReference type="Proteomes" id="UP000814128">
    <property type="component" value="Unassembled WGS sequence"/>
</dbReference>
<reference evidence="1" key="2">
    <citation type="journal article" date="2022" name="New Phytol.">
        <title>Evolutionary transition to the ectomycorrhizal habit in the genomes of a hyperdiverse lineage of mushroom-forming fungi.</title>
        <authorList>
            <person name="Looney B."/>
            <person name="Miyauchi S."/>
            <person name="Morin E."/>
            <person name="Drula E."/>
            <person name="Courty P.E."/>
            <person name="Kohler A."/>
            <person name="Kuo A."/>
            <person name="LaButti K."/>
            <person name="Pangilinan J."/>
            <person name="Lipzen A."/>
            <person name="Riley R."/>
            <person name="Andreopoulos W."/>
            <person name="He G."/>
            <person name="Johnson J."/>
            <person name="Nolan M."/>
            <person name="Tritt A."/>
            <person name="Barry K.W."/>
            <person name="Grigoriev I.V."/>
            <person name="Nagy L.G."/>
            <person name="Hibbett D."/>
            <person name="Henrissat B."/>
            <person name="Matheny P.B."/>
            <person name="Labbe J."/>
            <person name="Martin F.M."/>
        </authorList>
    </citation>
    <scope>NUCLEOTIDE SEQUENCE</scope>
    <source>
        <strain evidence="1">EC-137</strain>
    </source>
</reference>
<name>A0ACB8Q874_9AGAM</name>
<evidence type="ECO:0000313" key="1">
    <source>
        <dbReference type="EMBL" id="KAI0027781.1"/>
    </source>
</evidence>
<feature type="non-terminal residue" evidence="1">
    <location>
        <position position="654"/>
    </location>
</feature>
<organism evidence="1 2">
    <name type="scientific">Vararia minispora EC-137</name>
    <dbReference type="NCBI Taxonomy" id="1314806"/>
    <lineage>
        <taxon>Eukaryota</taxon>
        <taxon>Fungi</taxon>
        <taxon>Dikarya</taxon>
        <taxon>Basidiomycota</taxon>
        <taxon>Agaricomycotina</taxon>
        <taxon>Agaricomycetes</taxon>
        <taxon>Russulales</taxon>
        <taxon>Lachnocladiaceae</taxon>
        <taxon>Vararia</taxon>
    </lineage>
</organism>
<proteinExistence type="predicted"/>
<comment type="caution">
    <text evidence="1">The sequence shown here is derived from an EMBL/GenBank/DDBJ whole genome shotgun (WGS) entry which is preliminary data.</text>
</comment>
<dbReference type="EMBL" id="MU273840">
    <property type="protein sequence ID" value="KAI0027781.1"/>
    <property type="molecule type" value="Genomic_DNA"/>
</dbReference>
<accession>A0ACB8Q874</accession>
<evidence type="ECO:0000313" key="2">
    <source>
        <dbReference type="Proteomes" id="UP000814128"/>
    </source>
</evidence>
<protein>
    <submittedName>
        <fullName evidence="1">Uncharacterized protein</fullName>
    </submittedName>
</protein>
<gene>
    <name evidence="1" type="ORF">K488DRAFT_15597</name>
</gene>
<reference evidence="1" key="1">
    <citation type="submission" date="2021-02" db="EMBL/GenBank/DDBJ databases">
        <authorList>
            <consortium name="DOE Joint Genome Institute"/>
            <person name="Ahrendt S."/>
            <person name="Looney B.P."/>
            <person name="Miyauchi S."/>
            <person name="Morin E."/>
            <person name="Drula E."/>
            <person name="Courty P.E."/>
            <person name="Chicoki N."/>
            <person name="Fauchery L."/>
            <person name="Kohler A."/>
            <person name="Kuo A."/>
            <person name="Labutti K."/>
            <person name="Pangilinan J."/>
            <person name="Lipzen A."/>
            <person name="Riley R."/>
            <person name="Andreopoulos W."/>
            <person name="He G."/>
            <person name="Johnson J."/>
            <person name="Barry K.W."/>
            <person name="Grigoriev I.V."/>
            <person name="Nagy L."/>
            <person name="Hibbett D."/>
            <person name="Henrissat B."/>
            <person name="Matheny P.B."/>
            <person name="Labbe J."/>
            <person name="Martin F."/>
        </authorList>
    </citation>
    <scope>NUCLEOTIDE SEQUENCE</scope>
    <source>
        <strain evidence="1">EC-137</strain>
    </source>
</reference>
<keyword evidence="2" id="KW-1185">Reference proteome</keyword>